<dbReference type="InterPro" id="IPR013783">
    <property type="entry name" value="Ig-like_fold"/>
</dbReference>
<keyword evidence="1" id="KW-0732">Signal</keyword>
<proteinExistence type="predicted"/>
<evidence type="ECO:0000313" key="3">
    <source>
        <dbReference type="Proteomes" id="UP000011135"/>
    </source>
</evidence>
<dbReference type="Proteomes" id="UP000011135">
    <property type="component" value="Unassembled WGS sequence"/>
</dbReference>
<feature type="chain" id="PRO_5003993530" description="Fibronectin type-III domain-containing protein" evidence="1">
    <location>
        <begin position="19"/>
        <end position="211"/>
    </location>
</feature>
<dbReference type="EMBL" id="AMZN01000008">
    <property type="protein sequence ID" value="ELR73218.1"/>
    <property type="molecule type" value="Genomic_DNA"/>
</dbReference>
<accession>L8JYH4</accession>
<name>L8JYH4_9BACT</name>
<dbReference type="Gene3D" id="2.60.40.10">
    <property type="entry name" value="Immunoglobulins"/>
    <property type="match status" value="1"/>
</dbReference>
<dbReference type="OrthoDB" id="9808753at2"/>
<sequence>MKKVLLIILMAFNYVAMAQELPPPKGLSASFVVENNERYILLNWEKDAGDTLTTGYNILTNFPPKEDLLILGKAGVVYKTSYKYKLTNNRAAKYRFAVMGLQNFPRLKRSKPSEVVEVLVPSSSLPNIEIEKAYYKDGAITLIWDYDAFIRDVKGYHVYLNGQLIETIEKPGQMLWTKNFEEKGKYIFEIAAITTSGVLSRKSQKKLVKIE</sequence>
<evidence type="ECO:0000256" key="1">
    <source>
        <dbReference type="SAM" id="SignalP"/>
    </source>
</evidence>
<evidence type="ECO:0008006" key="4">
    <source>
        <dbReference type="Google" id="ProtNLM"/>
    </source>
</evidence>
<dbReference type="AlphaFoldDB" id="L8JYH4"/>
<keyword evidence="3" id="KW-1185">Reference proteome</keyword>
<gene>
    <name evidence="2" type="ORF">C900_05267</name>
</gene>
<dbReference type="RefSeq" id="WP_009578238.1">
    <property type="nucleotide sequence ID" value="NZ_AMZN01000008.1"/>
</dbReference>
<feature type="signal peptide" evidence="1">
    <location>
        <begin position="1"/>
        <end position="18"/>
    </location>
</feature>
<comment type="caution">
    <text evidence="2">The sequence shown here is derived from an EMBL/GenBank/DDBJ whole genome shotgun (WGS) entry which is preliminary data.</text>
</comment>
<reference evidence="2 3" key="1">
    <citation type="submission" date="2012-12" db="EMBL/GenBank/DDBJ databases">
        <title>Genome assembly of Fulvivirga imtechensis AK7.</title>
        <authorList>
            <person name="Nupur N."/>
            <person name="Khatri I."/>
            <person name="Kumar R."/>
            <person name="Subramanian S."/>
            <person name="Pinnaka A."/>
        </authorList>
    </citation>
    <scope>NUCLEOTIDE SEQUENCE [LARGE SCALE GENOMIC DNA]</scope>
    <source>
        <strain evidence="2 3">AK7</strain>
    </source>
</reference>
<protein>
    <recommendedName>
        <fullName evidence="4">Fibronectin type-III domain-containing protein</fullName>
    </recommendedName>
</protein>
<organism evidence="2 3">
    <name type="scientific">Fulvivirga imtechensis AK7</name>
    <dbReference type="NCBI Taxonomy" id="1237149"/>
    <lineage>
        <taxon>Bacteria</taxon>
        <taxon>Pseudomonadati</taxon>
        <taxon>Bacteroidota</taxon>
        <taxon>Cytophagia</taxon>
        <taxon>Cytophagales</taxon>
        <taxon>Fulvivirgaceae</taxon>
        <taxon>Fulvivirga</taxon>
    </lineage>
</organism>
<dbReference type="STRING" id="1237149.C900_05267"/>
<evidence type="ECO:0000313" key="2">
    <source>
        <dbReference type="EMBL" id="ELR73218.1"/>
    </source>
</evidence>